<evidence type="ECO:0000256" key="4">
    <source>
        <dbReference type="RuleBase" id="RU362032"/>
    </source>
</evidence>
<dbReference type="Gene3D" id="3.30.429.10">
    <property type="entry name" value="Macrophage Migration Inhibitory Factor"/>
    <property type="match status" value="1"/>
</dbReference>
<feature type="domain" description="4-oxalocrotonate tautomerase-like" evidence="5">
    <location>
        <begin position="2"/>
        <end position="60"/>
    </location>
</feature>
<dbReference type="GO" id="GO:0016853">
    <property type="term" value="F:isomerase activity"/>
    <property type="evidence" value="ECO:0007669"/>
    <property type="project" value="UniProtKB-UniRule"/>
</dbReference>
<evidence type="ECO:0000256" key="3">
    <source>
        <dbReference type="PIRSR" id="PIRSR618191-1"/>
    </source>
</evidence>
<dbReference type="Proteomes" id="UP000283095">
    <property type="component" value="Chromosome"/>
</dbReference>
<dbReference type="NCBIfam" id="TIGR00013">
    <property type="entry name" value="taut"/>
    <property type="match status" value="1"/>
</dbReference>
<dbReference type="PANTHER" id="PTHR35530">
    <property type="entry name" value="TAUTOMERASE-RELATED"/>
    <property type="match status" value="1"/>
</dbReference>
<name>A0A3T0KLH1_9BACI</name>
<protein>
    <recommendedName>
        <fullName evidence="4">Tautomerase</fullName>
        <ecNumber evidence="4">5.3.2.-</ecNumber>
    </recommendedName>
</protein>
<comment type="similarity">
    <text evidence="1 4">Belongs to the 4-oxalocrotonate tautomerase family.</text>
</comment>
<dbReference type="OrthoDB" id="9804765at2"/>
<dbReference type="SUPFAM" id="SSF55331">
    <property type="entry name" value="Tautomerase/MIF"/>
    <property type="match status" value="1"/>
</dbReference>
<reference evidence="6 7" key="1">
    <citation type="submission" date="2018-01" db="EMBL/GenBank/DDBJ databases">
        <title>Bacillus asahii Genome sequencing and assembly.</title>
        <authorList>
            <person name="Jiang H."/>
            <person name="Feng Y."/>
            <person name="Zhao F."/>
            <person name="Lin X."/>
        </authorList>
    </citation>
    <scope>NUCLEOTIDE SEQUENCE [LARGE SCALE GENOMIC DNA]</scope>
    <source>
        <strain evidence="6 7">OM18</strain>
    </source>
</reference>
<dbReference type="EC" id="5.3.2.-" evidence="4"/>
<sequence>MPIVEMKIIEGRDQEIKNRLIENVTQTVSETLGVSPESIRILIHEIPSIHWAIGGETVQKRRG</sequence>
<proteinExistence type="inferred from homology"/>
<feature type="active site" description="Proton acceptor; via imino nitrogen" evidence="3">
    <location>
        <position position="2"/>
    </location>
</feature>
<accession>A0A3T0KLH1</accession>
<organism evidence="6 7">
    <name type="scientific">Peribacillus asahii</name>
    <dbReference type="NCBI Taxonomy" id="228899"/>
    <lineage>
        <taxon>Bacteria</taxon>
        <taxon>Bacillati</taxon>
        <taxon>Bacillota</taxon>
        <taxon>Bacilli</taxon>
        <taxon>Bacillales</taxon>
        <taxon>Bacillaceae</taxon>
        <taxon>Peribacillus</taxon>
    </lineage>
</organism>
<dbReference type="KEGG" id="pasa:BAOM_0492"/>
<evidence type="ECO:0000313" key="6">
    <source>
        <dbReference type="EMBL" id="AZV41148.1"/>
    </source>
</evidence>
<dbReference type="InterPro" id="IPR018191">
    <property type="entry name" value="4-OT"/>
</dbReference>
<evidence type="ECO:0000256" key="1">
    <source>
        <dbReference type="ARBA" id="ARBA00006723"/>
    </source>
</evidence>
<dbReference type="PANTHER" id="PTHR35530:SF1">
    <property type="entry name" value="2-HYDROXYMUCONATE TAUTOMERASE"/>
    <property type="match status" value="1"/>
</dbReference>
<gene>
    <name evidence="6" type="ORF">BAOM_0492</name>
</gene>
<dbReference type="NCBIfam" id="NF002571">
    <property type="entry name" value="PRK02220.1"/>
    <property type="match status" value="1"/>
</dbReference>
<dbReference type="Pfam" id="PF01361">
    <property type="entry name" value="Tautomerase"/>
    <property type="match status" value="1"/>
</dbReference>
<dbReference type="InterPro" id="IPR014347">
    <property type="entry name" value="Tautomerase/MIF_sf"/>
</dbReference>
<dbReference type="InterPro" id="IPR004370">
    <property type="entry name" value="4-OT-like_dom"/>
</dbReference>
<evidence type="ECO:0000259" key="5">
    <source>
        <dbReference type="Pfam" id="PF01361"/>
    </source>
</evidence>
<dbReference type="RefSeq" id="WP_127758889.1">
    <property type="nucleotide sequence ID" value="NZ_CP026095.1"/>
</dbReference>
<dbReference type="EMBL" id="CP026095">
    <property type="protein sequence ID" value="AZV41148.1"/>
    <property type="molecule type" value="Genomic_DNA"/>
</dbReference>
<evidence type="ECO:0000313" key="7">
    <source>
        <dbReference type="Proteomes" id="UP000283095"/>
    </source>
</evidence>
<keyword evidence="2 4" id="KW-0413">Isomerase</keyword>
<evidence type="ECO:0000256" key="2">
    <source>
        <dbReference type="ARBA" id="ARBA00023235"/>
    </source>
</evidence>
<dbReference type="AlphaFoldDB" id="A0A3T0KLH1"/>